<feature type="signal peptide" evidence="1">
    <location>
        <begin position="1"/>
        <end position="30"/>
    </location>
</feature>
<evidence type="ECO:0008006" key="4">
    <source>
        <dbReference type="Google" id="ProtNLM"/>
    </source>
</evidence>
<reference evidence="2 3" key="1">
    <citation type="submission" date="2015-10" db="EMBL/GenBank/DDBJ databases">
        <title>Draft genome sequence of Streptomyces curacoi DSM 40107, type strain for the species Streptomyces curacoi.</title>
        <authorList>
            <person name="Ruckert C."/>
            <person name="Winkler A."/>
            <person name="Kalinowski J."/>
            <person name="Kampfer P."/>
            <person name="Glaeser S."/>
        </authorList>
    </citation>
    <scope>NUCLEOTIDE SEQUENCE [LARGE SCALE GENOMIC DNA]</scope>
    <source>
        <strain evidence="2 3">DSM 40107</strain>
    </source>
</reference>
<keyword evidence="3" id="KW-1185">Reference proteome</keyword>
<sequence length="113" mass="12122">MSRLRSAAATLAVTAGLLGGGVMTAPSASAADCWTPRQAGSHNQWANSGGDAISHSGPYGACESYNVRDAWVSVACKYQNTHGNWWYYTDWGWIYGAKYLSFPYGGVTTTCTR</sequence>
<gene>
    <name evidence="2" type="ORF">AQI70_15790</name>
</gene>
<feature type="chain" id="PRO_5007152933" description="SH3b domain-containing protein" evidence="1">
    <location>
        <begin position="31"/>
        <end position="113"/>
    </location>
</feature>
<protein>
    <recommendedName>
        <fullName evidence="4">SH3b domain-containing protein</fullName>
    </recommendedName>
</protein>
<keyword evidence="1" id="KW-0732">Signal</keyword>
<dbReference type="EMBL" id="LMWJ01000010">
    <property type="protein sequence ID" value="KUM76045.1"/>
    <property type="molecule type" value="Genomic_DNA"/>
</dbReference>
<name>A0A117PAH7_9ACTN</name>
<dbReference type="RefSeq" id="WP_062149500.1">
    <property type="nucleotide sequence ID" value="NZ_KQ947987.1"/>
</dbReference>
<evidence type="ECO:0000313" key="3">
    <source>
        <dbReference type="Proteomes" id="UP000054024"/>
    </source>
</evidence>
<dbReference type="OrthoDB" id="4248775at2"/>
<comment type="caution">
    <text evidence="2">The sequence shown here is derived from an EMBL/GenBank/DDBJ whole genome shotgun (WGS) entry which is preliminary data.</text>
</comment>
<evidence type="ECO:0000256" key="1">
    <source>
        <dbReference type="SAM" id="SignalP"/>
    </source>
</evidence>
<proteinExistence type="predicted"/>
<accession>A0A117PAH7</accession>
<organism evidence="2 3">
    <name type="scientific">Streptomyces curacoi</name>
    <dbReference type="NCBI Taxonomy" id="146536"/>
    <lineage>
        <taxon>Bacteria</taxon>
        <taxon>Bacillati</taxon>
        <taxon>Actinomycetota</taxon>
        <taxon>Actinomycetes</taxon>
        <taxon>Kitasatosporales</taxon>
        <taxon>Streptomycetaceae</taxon>
        <taxon>Streptomyces</taxon>
    </lineage>
</organism>
<dbReference type="Proteomes" id="UP000054024">
    <property type="component" value="Unassembled WGS sequence"/>
</dbReference>
<evidence type="ECO:0000313" key="2">
    <source>
        <dbReference type="EMBL" id="KUM76045.1"/>
    </source>
</evidence>
<dbReference type="AlphaFoldDB" id="A0A117PAH7"/>